<dbReference type="Proteomes" id="UP000779508">
    <property type="component" value="Unassembled WGS sequence"/>
</dbReference>
<accession>A0ABS6G1H8</accession>
<gene>
    <name evidence="4" type="ORF">KQI88_07935</name>
</gene>
<reference evidence="4 5" key="1">
    <citation type="submission" date="2021-06" db="EMBL/GenBank/DDBJ databases">
        <authorList>
            <person name="Sun Q."/>
            <person name="Li D."/>
        </authorList>
    </citation>
    <scope>NUCLEOTIDE SEQUENCE [LARGE SCALE GENOMIC DNA]</scope>
    <source>
        <strain evidence="4 5">MSJ-5</strain>
    </source>
</reference>
<feature type="domain" description="PIN" evidence="3">
    <location>
        <begin position="3"/>
        <end position="135"/>
    </location>
</feature>
<evidence type="ECO:0000313" key="5">
    <source>
        <dbReference type="Proteomes" id="UP000779508"/>
    </source>
</evidence>
<proteinExistence type="predicted"/>
<dbReference type="InterPro" id="IPR003714">
    <property type="entry name" value="PhoH"/>
</dbReference>
<evidence type="ECO:0000313" key="4">
    <source>
        <dbReference type="EMBL" id="MBU5676344.1"/>
    </source>
</evidence>
<protein>
    <submittedName>
        <fullName evidence="4">PhoH family protein</fullName>
    </submittedName>
</protein>
<evidence type="ECO:0000256" key="2">
    <source>
        <dbReference type="ARBA" id="ARBA00022840"/>
    </source>
</evidence>
<keyword evidence="5" id="KW-1185">Reference proteome</keyword>
<dbReference type="RefSeq" id="WP_216416048.1">
    <property type="nucleotide sequence ID" value="NZ_JAHLQK010000003.1"/>
</dbReference>
<keyword evidence="1" id="KW-0547">Nucleotide-binding</keyword>
<name>A0ABS6G1H8_9FIRM</name>
<dbReference type="CDD" id="cd09883">
    <property type="entry name" value="PIN_VapC_PhoHL-ATPase"/>
    <property type="match status" value="1"/>
</dbReference>
<keyword evidence="2" id="KW-0067">ATP-binding</keyword>
<dbReference type="InterPro" id="IPR002716">
    <property type="entry name" value="PIN_dom"/>
</dbReference>
<comment type="caution">
    <text evidence="4">The sequence shown here is derived from an EMBL/GenBank/DDBJ whole genome shotgun (WGS) entry which is preliminary data.</text>
</comment>
<dbReference type="PANTHER" id="PTHR30473:SF2">
    <property type="entry name" value="PIN DOMAIN-CONTAINING PROTEIN"/>
    <property type="match status" value="1"/>
</dbReference>
<dbReference type="EMBL" id="JAHLQK010000003">
    <property type="protein sequence ID" value="MBU5676344.1"/>
    <property type="molecule type" value="Genomic_DNA"/>
</dbReference>
<evidence type="ECO:0000256" key="1">
    <source>
        <dbReference type="ARBA" id="ARBA00022741"/>
    </source>
</evidence>
<dbReference type="Pfam" id="PF13638">
    <property type="entry name" value="PIN_4"/>
    <property type="match status" value="1"/>
</dbReference>
<evidence type="ECO:0000259" key="3">
    <source>
        <dbReference type="SMART" id="SM00670"/>
    </source>
</evidence>
<dbReference type="InterPro" id="IPR051451">
    <property type="entry name" value="PhoH2-like"/>
</dbReference>
<dbReference type="PANTHER" id="PTHR30473">
    <property type="entry name" value="PROTEIN PHOH"/>
    <property type="match status" value="1"/>
</dbReference>
<sequence length="442" mass="50201">MQKTFVLDTSVLLHDPRSLYAFGDNLIIIPAVVIEEIDTKKNLLDIIGRNAREVARELDHLREQNSLSKGVRLENGGTLKVELNHKSFSHVAEWFNEVNNDNRILAVTLNLQLENENKGIQNMVVLVSKDAIMRIKADSLGIESQDYLHDKIEYTYETYVGYKEYRVSSTLIDQFYEKGYLDYHYFDDIGLLSNQFLILKGEDSPNKSAVGRFDKLTGKIKALVFGENSYWGIKGRNAEQRMALEVLLNDDIKLVTLTGKAGTGKTLLSLAAGLYKTNDERIYKKLLITKPVIPVGRDIGYLPGDKNEKLRPWVQPIYDNLELLLGTKSFTKLEDTLVGMNRIEIEALTYIRGRSVPNQFIIIDEAQNLTRHEVKTIITRVGEGSKIVLMGDTEQIDHPYLDSECNGLTYIINKFKEENLSAHVTFRKVERSSLAQLAADIL</sequence>
<dbReference type="SMART" id="SM00670">
    <property type="entry name" value="PINc"/>
    <property type="match status" value="1"/>
</dbReference>
<organism evidence="4 5">
    <name type="scientific">Alkaliphilus flagellatus</name>
    <dbReference type="NCBI Taxonomy" id="2841507"/>
    <lineage>
        <taxon>Bacteria</taxon>
        <taxon>Bacillati</taxon>
        <taxon>Bacillota</taxon>
        <taxon>Clostridia</taxon>
        <taxon>Peptostreptococcales</taxon>
        <taxon>Natronincolaceae</taxon>
        <taxon>Alkaliphilus</taxon>
    </lineage>
</organism>
<dbReference type="Pfam" id="PF02562">
    <property type="entry name" value="PhoH"/>
    <property type="match status" value="1"/>
</dbReference>